<dbReference type="Gene3D" id="1.10.287.70">
    <property type="match status" value="1"/>
</dbReference>
<evidence type="ECO:0000256" key="2">
    <source>
        <dbReference type="PROSITE-ProRule" id="PRU00169"/>
    </source>
</evidence>
<feature type="domain" description="RCK N-terminal" evidence="5">
    <location>
        <begin position="111"/>
        <end position="227"/>
    </location>
</feature>
<gene>
    <name evidence="6" type="primary">afsQ1_1</name>
    <name evidence="6" type="ORF">Mal4_16630</name>
</gene>
<dbReference type="GO" id="GO:0005886">
    <property type="term" value="C:plasma membrane"/>
    <property type="evidence" value="ECO:0007669"/>
    <property type="project" value="UniProtKB-SubCell"/>
</dbReference>
<dbReference type="PROSITE" id="PS51201">
    <property type="entry name" value="RCK_N"/>
    <property type="match status" value="1"/>
</dbReference>
<evidence type="ECO:0000256" key="1">
    <source>
        <dbReference type="ARBA" id="ARBA00004651"/>
    </source>
</evidence>
<dbReference type="InterPro" id="IPR003148">
    <property type="entry name" value="RCK_N"/>
</dbReference>
<evidence type="ECO:0000313" key="7">
    <source>
        <dbReference type="Proteomes" id="UP000320496"/>
    </source>
</evidence>
<dbReference type="Pfam" id="PF00072">
    <property type="entry name" value="Response_reg"/>
    <property type="match status" value="1"/>
</dbReference>
<dbReference type="AlphaFoldDB" id="A0A517Z4E0"/>
<keyword evidence="7" id="KW-1185">Reference proteome</keyword>
<name>A0A517Z4E0_9PLAN</name>
<dbReference type="RefSeq" id="WP_197444208.1">
    <property type="nucleotide sequence ID" value="NZ_CP036275.1"/>
</dbReference>
<dbReference type="InterPro" id="IPR013099">
    <property type="entry name" value="K_chnl_dom"/>
</dbReference>
<dbReference type="GO" id="GO:0006813">
    <property type="term" value="P:potassium ion transport"/>
    <property type="evidence" value="ECO:0007669"/>
    <property type="project" value="InterPro"/>
</dbReference>
<dbReference type="KEGG" id="mri:Mal4_16630"/>
<feature type="domain" description="Response regulatory" evidence="4">
    <location>
        <begin position="336"/>
        <end position="452"/>
    </location>
</feature>
<dbReference type="SUPFAM" id="SSF52172">
    <property type="entry name" value="CheY-like"/>
    <property type="match status" value="1"/>
</dbReference>
<evidence type="ECO:0000259" key="5">
    <source>
        <dbReference type="PROSITE" id="PS51201"/>
    </source>
</evidence>
<accession>A0A517Z4E0</accession>
<reference evidence="6 7" key="1">
    <citation type="submission" date="2019-02" db="EMBL/GenBank/DDBJ databases">
        <title>Deep-cultivation of Planctomycetes and their phenomic and genomic characterization uncovers novel biology.</title>
        <authorList>
            <person name="Wiegand S."/>
            <person name="Jogler M."/>
            <person name="Boedeker C."/>
            <person name="Pinto D."/>
            <person name="Vollmers J."/>
            <person name="Rivas-Marin E."/>
            <person name="Kohn T."/>
            <person name="Peeters S.H."/>
            <person name="Heuer A."/>
            <person name="Rast P."/>
            <person name="Oberbeckmann S."/>
            <person name="Bunk B."/>
            <person name="Jeske O."/>
            <person name="Meyerdierks A."/>
            <person name="Storesund J.E."/>
            <person name="Kallscheuer N."/>
            <person name="Luecker S."/>
            <person name="Lage O.M."/>
            <person name="Pohl T."/>
            <person name="Merkel B.J."/>
            <person name="Hornburger P."/>
            <person name="Mueller R.-W."/>
            <person name="Bruemmer F."/>
            <person name="Labrenz M."/>
            <person name="Spormann A.M."/>
            <person name="Op den Camp H."/>
            <person name="Overmann J."/>
            <person name="Amann R."/>
            <person name="Jetten M.S.M."/>
            <person name="Mascher T."/>
            <person name="Medema M.H."/>
            <person name="Devos D.P."/>
            <person name="Kaster A.-K."/>
            <person name="Ovreas L."/>
            <person name="Rohde M."/>
            <person name="Galperin M.Y."/>
            <person name="Jogler C."/>
        </authorList>
    </citation>
    <scope>NUCLEOTIDE SEQUENCE [LARGE SCALE GENOMIC DNA]</scope>
    <source>
        <strain evidence="6 7">Mal4</strain>
    </source>
</reference>
<keyword evidence="3" id="KW-1133">Transmembrane helix</keyword>
<organism evidence="6 7">
    <name type="scientific">Maioricimonas rarisocia</name>
    <dbReference type="NCBI Taxonomy" id="2528026"/>
    <lineage>
        <taxon>Bacteria</taxon>
        <taxon>Pseudomonadati</taxon>
        <taxon>Planctomycetota</taxon>
        <taxon>Planctomycetia</taxon>
        <taxon>Planctomycetales</taxon>
        <taxon>Planctomycetaceae</taxon>
        <taxon>Maioricimonas</taxon>
    </lineage>
</organism>
<comment type="subcellular location">
    <subcellularLocation>
        <location evidence="1">Cell membrane</location>
        <topology evidence="1">Multi-pass membrane protein</topology>
    </subcellularLocation>
</comment>
<dbReference type="Gene3D" id="3.40.50.2300">
    <property type="match status" value="1"/>
</dbReference>
<dbReference type="Pfam" id="PF02254">
    <property type="entry name" value="TrkA_N"/>
    <property type="match status" value="1"/>
</dbReference>
<keyword evidence="2" id="KW-0597">Phosphoprotein</keyword>
<dbReference type="PANTHER" id="PTHR43833:SF9">
    <property type="entry name" value="POTASSIUM CHANNEL PROTEIN YUGO-RELATED"/>
    <property type="match status" value="1"/>
</dbReference>
<feature type="transmembrane region" description="Helical" evidence="3">
    <location>
        <begin position="7"/>
        <end position="29"/>
    </location>
</feature>
<keyword evidence="3" id="KW-0812">Transmembrane</keyword>
<dbReference type="PANTHER" id="PTHR43833">
    <property type="entry name" value="POTASSIUM CHANNEL PROTEIN 2-RELATED-RELATED"/>
    <property type="match status" value="1"/>
</dbReference>
<sequence length="467" mass="51030">MKESARYILQILVFVGLILTIGTSGYLIIEDGISPADAFYMAVTAITPTQFHEVHRLSIPGRYFTVVLVFCGFGAVVAFATQFARLVIQSELEGVGIFTRKQMQRRIRRMKNHYIVCGYGEIGSAICSELRNQHLMFVIISNDESVLEAINREGYPFVRGNPTSDTSLREAGIDRAVGLLSVLPDDADNLVISLAARELNPKIFIIARGEETSVEDRMLRAGADIVVSPMKLGGHQIAELIKQRAGASSFAEGAAPAASVLGLSMNVYRHTSDETLTVAEVLRKMSAVGAAGLQRSDDTFLPTPTPDTPVRKDDSVVVITRSAAVDSFQRKSTDRTILLADDHRALRLLFSRKLAAAGHDVLQAGSGEEAVRLARAHRPDLVVLDVNMPNGSGYEVCEQLRNNEQFTTVPIILYSGEDTDEFIERGRAAGADMCIRKTSKSSDLLARIEEAFAHLDEIGRLHDAAAR</sequence>
<dbReference type="GO" id="GO:0000160">
    <property type="term" value="P:phosphorelay signal transduction system"/>
    <property type="evidence" value="ECO:0007669"/>
    <property type="project" value="InterPro"/>
</dbReference>
<dbReference type="SUPFAM" id="SSF51735">
    <property type="entry name" value="NAD(P)-binding Rossmann-fold domains"/>
    <property type="match status" value="1"/>
</dbReference>
<dbReference type="SUPFAM" id="SSF81324">
    <property type="entry name" value="Voltage-gated potassium channels"/>
    <property type="match status" value="1"/>
</dbReference>
<dbReference type="SMART" id="SM00448">
    <property type="entry name" value="REC"/>
    <property type="match status" value="1"/>
</dbReference>
<protein>
    <submittedName>
        <fullName evidence="6">Transcriptional regulatory protein AfsQ1</fullName>
    </submittedName>
</protein>
<dbReference type="EMBL" id="CP036275">
    <property type="protein sequence ID" value="QDU37352.1"/>
    <property type="molecule type" value="Genomic_DNA"/>
</dbReference>
<dbReference type="PROSITE" id="PS50110">
    <property type="entry name" value="RESPONSE_REGULATORY"/>
    <property type="match status" value="1"/>
</dbReference>
<proteinExistence type="predicted"/>
<dbReference type="InterPro" id="IPR036291">
    <property type="entry name" value="NAD(P)-bd_dom_sf"/>
</dbReference>
<dbReference type="Pfam" id="PF07885">
    <property type="entry name" value="Ion_trans_2"/>
    <property type="match status" value="1"/>
</dbReference>
<dbReference type="InterPro" id="IPR011006">
    <property type="entry name" value="CheY-like_superfamily"/>
</dbReference>
<evidence type="ECO:0000256" key="3">
    <source>
        <dbReference type="SAM" id="Phobius"/>
    </source>
</evidence>
<evidence type="ECO:0000313" key="6">
    <source>
        <dbReference type="EMBL" id="QDU37352.1"/>
    </source>
</evidence>
<evidence type="ECO:0000259" key="4">
    <source>
        <dbReference type="PROSITE" id="PS50110"/>
    </source>
</evidence>
<feature type="transmembrane region" description="Helical" evidence="3">
    <location>
        <begin position="63"/>
        <end position="84"/>
    </location>
</feature>
<feature type="modified residue" description="4-aspartylphosphate" evidence="2">
    <location>
        <position position="385"/>
    </location>
</feature>
<keyword evidence="3" id="KW-0472">Membrane</keyword>
<dbReference type="InterPro" id="IPR050721">
    <property type="entry name" value="Trk_Ktr_HKT_K-transport"/>
</dbReference>
<dbReference type="Gene3D" id="3.40.50.720">
    <property type="entry name" value="NAD(P)-binding Rossmann-like Domain"/>
    <property type="match status" value="1"/>
</dbReference>
<dbReference type="Proteomes" id="UP000320496">
    <property type="component" value="Chromosome"/>
</dbReference>
<dbReference type="InterPro" id="IPR001789">
    <property type="entry name" value="Sig_transdc_resp-reg_receiver"/>
</dbReference>